<comment type="subcellular location">
    <subcellularLocation>
        <location evidence="1 14">Membrane</location>
        <topology evidence="1 14">Multi-pass membrane protein</topology>
    </subcellularLocation>
</comment>
<evidence type="ECO:0000256" key="3">
    <source>
        <dbReference type="ARBA" id="ARBA00022692"/>
    </source>
</evidence>
<dbReference type="NCBIfam" id="TIGR01652">
    <property type="entry name" value="ATPase-Plipid"/>
    <property type="match status" value="1"/>
</dbReference>
<keyword evidence="8 14" id="KW-1278">Translocase</keyword>
<feature type="binding site" evidence="12">
    <location>
        <position position="268"/>
    </location>
    <ligand>
        <name>ATP</name>
        <dbReference type="ChEBI" id="CHEBI:30616"/>
    </ligand>
</feature>
<evidence type="ECO:0000256" key="8">
    <source>
        <dbReference type="ARBA" id="ARBA00022967"/>
    </source>
</evidence>
<evidence type="ECO:0000256" key="10">
    <source>
        <dbReference type="ARBA" id="ARBA00023136"/>
    </source>
</evidence>
<dbReference type="GO" id="GO:0000287">
    <property type="term" value="F:magnesium ion binding"/>
    <property type="evidence" value="ECO:0007669"/>
    <property type="project" value="UniProtKB-UniRule"/>
</dbReference>
<feature type="binding site" evidence="12">
    <location>
        <position position="133"/>
    </location>
    <ligand>
        <name>ATP</name>
        <dbReference type="ChEBI" id="CHEBI:30616"/>
    </ligand>
</feature>
<feature type="binding site" evidence="12">
    <location>
        <position position="52"/>
    </location>
    <ligand>
        <name>ATP</name>
        <dbReference type="ChEBI" id="CHEBI:30616"/>
    </ligand>
</feature>
<feature type="binding site" evidence="13">
    <location>
        <position position="269"/>
    </location>
    <ligand>
        <name>Mg(2+)</name>
        <dbReference type="ChEBI" id="CHEBI:18420"/>
    </ligand>
</feature>
<dbReference type="FunFam" id="3.40.50.1000:FF:000221">
    <property type="entry name" value="Phospholipid-transporting ATPase"/>
    <property type="match status" value="1"/>
</dbReference>
<dbReference type="InterPro" id="IPR023299">
    <property type="entry name" value="ATPase_P-typ_cyto_dom_N"/>
</dbReference>
<dbReference type="SUPFAM" id="SSF81660">
    <property type="entry name" value="Metal cation-transporting ATPase, ATP-binding domain N"/>
    <property type="match status" value="1"/>
</dbReference>
<evidence type="ECO:0000256" key="1">
    <source>
        <dbReference type="ARBA" id="ARBA00004141"/>
    </source>
</evidence>
<dbReference type="Pfam" id="PF13246">
    <property type="entry name" value="Cation_ATPase"/>
    <property type="match status" value="1"/>
</dbReference>
<feature type="transmembrane region" description="Helical" evidence="14">
    <location>
        <begin position="404"/>
        <end position="428"/>
    </location>
</feature>
<dbReference type="EC" id="7.6.2.1" evidence="14"/>
<keyword evidence="7 13" id="KW-0460">Magnesium</keyword>
<accession>A0A7J8QFQ5</accession>
<comment type="cofactor">
    <cofactor evidence="13">
        <name>Mg(2+)</name>
        <dbReference type="ChEBI" id="CHEBI:18420"/>
    </cofactor>
</comment>
<evidence type="ECO:0000256" key="9">
    <source>
        <dbReference type="ARBA" id="ARBA00022989"/>
    </source>
</evidence>
<dbReference type="InterPro" id="IPR006539">
    <property type="entry name" value="P-type_ATPase_IV"/>
</dbReference>
<keyword evidence="5 12" id="KW-0547">Nucleotide-binding</keyword>
<evidence type="ECO:0000256" key="14">
    <source>
        <dbReference type="RuleBase" id="RU362033"/>
    </source>
</evidence>
<evidence type="ECO:0000256" key="12">
    <source>
        <dbReference type="PIRSR" id="PIRSR606539-2"/>
    </source>
</evidence>
<dbReference type="GO" id="GO:0016887">
    <property type="term" value="F:ATP hydrolysis activity"/>
    <property type="evidence" value="ECO:0007669"/>
    <property type="project" value="InterPro"/>
</dbReference>
<reference evidence="16 17" key="1">
    <citation type="journal article" date="2019" name="Genome Biol. Evol.">
        <title>Insights into the evolution of the New World diploid cottons (Gossypium, subgenus Houzingenia) based on genome sequencing.</title>
        <authorList>
            <person name="Grover C.E."/>
            <person name="Arick M.A. 2nd"/>
            <person name="Thrash A."/>
            <person name="Conover J.L."/>
            <person name="Sanders W.S."/>
            <person name="Peterson D.G."/>
            <person name="Frelichowski J.E."/>
            <person name="Scheffler J.A."/>
            <person name="Scheffler B.E."/>
            <person name="Wendel J.F."/>
        </authorList>
    </citation>
    <scope>NUCLEOTIDE SEQUENCE [LARGE SCALE GENOMIC DNA]</scope>
    <source>
        <strain evidence="16">8</strain>
        <tissue evidence="16">Leaf</tissue>
    </source>
</reference>
<dbReference type="AlphaFoldDB" id="A0A7J8QFQ5"/>
<organism evidence="16 17">
    <name type="scientific">Gossypium raimondii</name>
    <name type="common">Peruvian cotton</name>
    <name type="synonym">Gossypium klotzschianum subsp. raimondii</name>
    <dbReference type="NCBI Taxonomy" id="29730"/>
    <lineage>
        <taxon>Eukaryota</taxon>
        <taxon>Viridiplantae</taxon>
        <taxon>Streptophyta</taxon>
        <taxon>Embryophyta</taxon>
        <taxon>Tracheophyta</taxon>
        <taxon>Spermatophyta</taxon>
        <taxon>Magnoliopsida</taxon>
        <taxon>eudicotyledons</taxon>
        <taxon>Gunneridae</taxon>
        <taxon>Pentapetalae</taxon>
        <taxon>rosids</taxon>
        <taxon>malvids</taxon>
        <taxon>Malvales</taxon>
        <taxon>Malvaceae</taxon>
        <taxon>Malvoideae</taxon>
        <taxon>Gossypium</taxon>
    </lineage>
</organism>
<feature type="transmembrane region" description="Helical" evidence="14">
    <location>
        <begin position="501"/>
        <end position="521"/>
    </location>
</feature>
<keyword evidence="9 14" id="KW-1133">Transmembrane helix</keyword>
<dbReference type="PANTHER" id="PTHR24092">
    <property type="entry name" value="PROBABLE PHOSPHOLIPID-TRANSPORTING ATPASE"/>
    <property type="match status" value="1"/>
</dbReference>
<dbReference type="NCBIfam" id="TIGR01494">
    <property type="entry name" value="ATPase_P-type"/>
    <property type="match status" value="1"/>
</dbReference>
<dbReference type="InterPro" id="IPR001757">
    <property type="entry name" value="P_typ_ATPase"/>
</dbReference>
<feature type="transmembrane region" description="Helical" evidence="14">
    <location>
        <begin position="358"/>
        <end position="375"/>
    </location>
</feature>
<feature type="binding site" evidence="12">
    <location>
        <position position="134"/>
    </location>
    <ligand>
        <name>ATP</name>
        <dbReference type="ChEBI" id="CHEBI:30616"/>
    </ligand>
</feature>
<keyword evidence="3 14" id="KW-0812">Transmembrane</keyword>
<comment type="caution">
    <text evidence="16">The sequence shown here is derived from an EMBL/GenBank/DDBJ whole genome shotgun (WGS) entry which is preliminary data.</text>
</comment>
<dbReference type="EMBL" id="JABEZZ010000011">
    <property type="protein sequence ID" value="MBA0600318.1"/>
    <property type="molecule type" value="Genomic_DNA"/>
</dbReference>
<keyword evidence="10 14" id="KW-0472">Membrane</keyword>
<dbReference type="Gene3D" id="3.40.1110.10">
    <property type="entry name" value="Calcium-transporting ATPase, cytoplasmic domain N"/>
    <property type="match status" value="1"/>
</dbReference>
<evidence type="ECO:0000313" key="16">
    <source>
        <dbReference type="EMBL" id="MBA0600318.1"/>
    </source>
</evidence>
<evidence type="ECO:0000313" key="17">
    <source>
        <dbReference type="Proteomes" id="UP000593578"/>
    </source>
</evidence>
<dbReference type="InterPro" id="IPR036412">
    <property type="entry name" value="HAD-like_sf"/>
</dbReference>
<dbReference type="GO" id="GO:0045332">
    <property type="term" value="P:phospholipid translocation"/>
    <property type="evidence" value="ECO:0007669"/>
    <property type="project" value="TreeGrafter"/>
</dbReference>
<feature type="domain" description="P-type ATPase C-terminal" evidence="15">
    <location>
        <begin position="291"/>
        <end position="530"/>
    </location>
</feature>
<evidence type="ECO:0000256" key="6">
    <source>
        <dbReference type="ARBA" id="ARBA00022840"/>
    </source>
</evidence>
<dbReference type="GO" id="GO:0005524">
    <property type="term" value="F:ATP binding"/>
    <property type="evidence" value="ECO:0007669"/>
    <property type="project" value="UniProtKB-UniRule"/>
</dbReference>
<protein>
    <recommendedName>
        <fullName evidence="14">Phospholipid-transporting ATPase</fullName>
        <ecNumber evidence="14">7.6.2.1</ecNumber>
    </recommendedName>
</protein>
<proteinExistence type="inferred from homology"/>
<evidence type="ECO:0000256" key="5">
    <source>
        <dbReference type="ARBA" id="ARBA00022741"/>
    </source>
</evidence>
<name>A0A7J8QFQ5_GOSRA</name>
<feature type="transmembrane region" description="Helical" evidence="14">
    <location>
        <begin position="331"/>
        <end position="352"/>
    </location>
</feature>
<gene>
    <name evidence="16" type="ORF">Gorai_006508</name>
</gene>
<dbReference type="GO" id="GO:0140326">
    <property type="term" value="F:ATPase-coupled intramembrane lipid transporter activity"/>
    <property type="evidence" value="ECO:0007669"/>
    <property type="project" value="UniProtKB-EC"/>
</dbReference>
<evidence type="ECO:0000256" key="7">
    <source>
        <dbReference type="ARBA" id="ARBA00022842"/>
    </source>
</evidence>
<dbReference type="PANTHER" id="PTHR24092:SF91">
    <property type="entry name" value="PHOSPHOLIPID-TRANSPORTING ATPASE 1"/>
    <property type="match status" value="1"/>
</dbReference>
<evidence type="ECO:0000256" key="13">
    <source>
        <dbReference type="PIRSR" id="PIRSR606539-3"/>
    </source>
</evidence>
<feature type="binding site" evidence="12">
    <location>
        <position position="132"/>
    </location>
    <ligand>
        <name>ATP</name>
        <dbReference type="ChEBI" id="CHEBI:30616"/>
    </ligand>
</feature>
<evidence type="ECO:0000259" key="15">
    <source>
        <dbReference type="Pfam" id="PF16212"/>
    </source>
</evidence>
<dbReference type="SUPFAM" id="SSF81665">
    <property type="entry name" value="Calcium ATPase, transmembrane domain M"/>
    <property type="match status" value="1"/>
</dbReference>
<keyword evidence="4 13" id="KW-0479">Metal-binding</keyword>
<feature type="transmembrane region" description="Helical" evidence="14">
    <location>
        <begin position="469"/>
        <end position="495"/>
    </location>
</feature>
<dbReference type="Pfam" id="PF16212">
    <property type="entry name" value="PhoLip_ATPase_C"/>
    <property type="match status" value="1"/>
</dbReference>
<dbReference type="InterPro" id="IPR023298">
    <property type="entry name" value="ATPase_P-typ_TM_dom_sf"/>
</dbReference>
<dbReference type="InterPro" id="IPR023214">
    <property type="entry name" value="HAD_sf"/>
</dbReference>
<comment type="similarity">
    <text evidence="2 14">Belongs to the cation transport ATPase (P-type) (TC 3.A.3) family. Type IV subfamily.</text>
</comment>
<feature type="binding site" evidence="12">
    <location>
        <position position="245"/>
    </location>
    <ligand>
        <name>ATP</name>
        <dbReference type="ChEBI" id="CHEBI:30616"/>
    </ligand>
</feature>
<feature type="transmembrane region" description="Helical" evidence="14">
    <location>
        <begin position="440"/>
        <end position="457"/>
    </location>
</feature>
<evidence type="ECO:0000256" key="4">
    <source>
        <dbReference type="ARBA" id="ARBA00022723"/>
    </source>
</evidence>
<dbReference type="Gene3D" id="3.40.50.1000">
    <property type="entry name" value="HAD superfamily/HAD-like"/>
    <property type="match status" value="1"/>
</dbReference>
<keyword evidence="6 12" id="KW-0067">ATP-binding</keyword>
<dbReference type="SUPFAM" id="SSF56784">
    <property type="entry name" value="HAD-like"/>
    <property type="match status" value="1"/>
</dbReference>
<comment type="catalytic activity">
    <reaction evidence="11 14">
        <text>ATP + H2O + phospholipidSide 1 = ADP + phosphate + phospholipidSide 2.</text>
        <dbReference type="EC" id="7.6.2.1"/>
    </reaction>
</comment>
<dbReference type="InterPro" id="IPR032630">
    <property type="entry name" value="P_typ_ATPase_c"/>
</dbReference>
<feature type="binding site" evidence="12">
    <location>
        <position position="239"/>
    </location>
    <ligand>
        <name>ATP</name>
        <dbReference type="ChEBI" id="CHEBI:30616"/>
    </ligand>
</feature>
<feature type="binding site" evidence="12">
    <location>
        <position position="269"/>
    </location>
    <ligand>
        <name>ATP</name>
        <dbReference type="ChEBI" id="CHEBI:30616"/>
    </ligand>
</feature>
<feature type="binding site" evidence="13">
    <location>
        <position position="265"/>
    </location>
    <ligand>
        <name>Mg(2+)</name>
        <dbReference type="ChEBI" id="CHEBI:18420"/>
    </ligand>
</feature>
<evidence type="ECO:0000256" key="11">
    <source>
        <dbReference type="ARBA" id="ARBA00034036"/>
    </source>
</evidence>
<feature type="transmembrane region" description="Helical" evidence="14">
    <location>
        <begin position="290"/>
        <end position="310"/>
    </location>
</feature>
<dbReference type="GO" id="GO:0005886">
    <property type="term" value="C:plasma membrane"/>
    <property type="evidence" value="ECO:0007669"/>
    <property type="project" value="TreeGrafter"/>
</dbReference>
<sequence length="564" mass="62600">MSVILGFPDRSVKVFVKGADTSIFSVIDRSMDMKVIRTTEAHLHSYSSLGLRTLVVGMRELSTSEFKQWHSTFEAASTALMGRASLLRKVANNIENNLHILGASGIEDKLQQGVPEAIESLRTAGIKVWVLTGDKQETAISIGYSSKLLTSKMTQIIINSKSMESCRKSLEDAIIMSKKPTTTSAISGTTNNTGGTSGAGSTPIALIMDGTSLVYILDSELEERLFQLSCNCSVVLCCRVAPLQKAGIVSLVKKRTADMTLAIGDGANDVSMIQMADVGVGISGQEGRQAVMASDFAMGQFRFLVPLLLVHGHWNYQRMGYMILYNFYRNAVFVLVLFWYVLFTSFTLTTAITEWSSVLYSVIYTALPTIVVGILDKDLSRRTLLKYPQLYRAGQNQECYNKKLFWITMIDTFWQSAVAFFIPLLAYWGSTIDTSSIGDLWTLAVVILVNLHLAMDVNRWNWLTHAAIWGSIIATFICVMVIDALPFLVGYWAIFEIAKTGLFWLCLLAIIVAALIPRFVVKALYQLYAPCDVQIAREAEKFRTLCESGAVEIEMNSILEVPRR</sequence>
<evidence type="ECO:0000256" key="2">
    <source>
        <dbReference type="ARBA" id="ARBA00008109"/>
    </source>
</evidence>
<dbReference type="Proteomes" id="UP000593578">
    <property type="component" value="Unassembled WGS sequence"/>
</dbReference>
<feature type="binding site" evidence="12">
    <location>
        <position position="17"/>
    </location>
    <ligand>
        <name>ATP</name>
        <dbReference type="ChEBI" id="CHEBI:30616"/>
    </ligand>
</feature>